<dbReference type="Gene3D" id="3.30.420.10">
    <property type="entry name" value="Ribonuclease H-like superfamily/Ribonuclease H"/>
    <property type="match status" value="1"/>
</dbReference>
<dbReference type="GO" id="GO:0003676">
    <property type="term" value="F:nucleic acid binding"/>
    <property type="evidence" value="ECO:0007669"/>
    <property type="project" value="InterPro"/>
</dbReference>
<dbReference type="SUPFAM" id="SSF53098">
    <property type="entry name" value="Ribonuclease H-like"/>
    <property type="match status" value="1"/>
</dbReference>
<keyword evidence="3" id="KW-1185">Reference proteome</keyword>
<evidence type="ECO:0000313" key="2">
    <source>
        <dbReference type="EMBL" id="VDO30441.1"/>
    </source>
</evidence>
<dbReference type="GO" id="GO:0015074">
    <property type="term" value="P:DNA integration"/>
    <property type="evidence" value="ECO:0007669"/>
    <property type="project" value="InterPro"/>
</dbReference>
<dbReference type="AlphaFoldDB" id="A0A0N4W9G9"/>
<dbReference type="InterPro" id="IPR001584">
    <property type="entry name" value="Integrase_cat-core"/>
</dbReference>
<name>A0A0N4W9G9_HAEPC</name>
<gene>
    <name evidence="2" type="ORF">HPLM_LOCUS6934</name>
</gene>
<evidence type="ECO:0000313" key="3">
    <source>
        <dbReference type="Proteomes" id="UP000268014"/>
    </source>
</evidence>
<protein>
    <submittedName>
        <fullName evidence="4">Integrase catalytic domain-containing protein</fullName>
    </submittedName>
</protein>
<dbReference type="EMBL" id="UZAF01016571">
    <property type="protein sequence ID" value="VDO30441.1"/>
    <property type="molecule type" value="Genomic_DNA"/>
</dbReference>
<sequence length="203" mass="22998">MDVYRNPSVVICELAAGNNEWPNNLKEDNDYKEILKETEHENDHVDVKLPRCSRKFLVADFFIDTGELKMILENCSIKVVPKSKRREVFNEAHGGIVAGHLNAPKAHGMQAPPLRPFTTNGPYELIVVDLFVGAYAIVDKKARTVLRALFECWICEGCRWPKCIHSDQGPEFVNSTLSEVCKITGIEQSVTKGYNPREHEKTE</sequence>
<organism evidence="4">
    <name type="scientific">Haemonchus placei</name>
    <name type="common">Barber's pole worm</name>
    <dbReference type="NCBI Taxonomy" id="6290"/>
    <lineage>
        <taxon>Eukaryota</taxon>
        <taxon>Metazoa</taxon>
        <taxon>Ecdysozoa</taxon>
        <taxon>Nematoda</taxon>
        <taxon>Chromadorea</taxon>
        <taxon>Rhabditida</taxon>
        <taxon>Rhabditina</taxon>
        <taxon>Rhabditomorpha</taxon>
        <taxon>Strongyloidea</taxon>
        <taxon>Trichostrongylidae</taxon>
        <taxon>Haemonchus</taxon>
    </lineage>
</organism>
<accession>A0A0N4W9G9</accession>
<dbReference type="Proteomes" id="UP000268014">
    <property type="component" value="Unassembled WGS sequence"/>
</dbReference>
<dbReference type="InterPro" id="IPR012337">
    <property type="entry name" value="RNaseH-like_sf"/>
</dbReference>
<dbReference type="STRING" id="6290.A0A0N4W9G9"/>
<proteinExistence type="predicted"/>
<dbReference type="PROSITE" id="PS50994">
    <property type="entry name" value="INTEGRASE"/>
    <property type="match status" value="1"/>
</dbReference>
<evidence type="ECO:0000259" key="1">
    <source>
        <dbReference type="PROSITE" id="PS50994"/>
    </source>
</evidence>
<reference evidence="2 3" key="2">
    <citation type="submission" date="2018-11" db="EMBL/GenBank/DDBJ databases">
        <authorList>
            <consortium name="Pathogen Informatics"/>
        </authorList>
    </citation>
    <scope>NUCLEOTIDE SEQUENCE [LARGE SCALE GENOMIC DNA]</scope>
    <source>
        <strain evidence="2 3">MHpl1</strain>
    </source>
</reference>
<dbReference type="InterPro" id="IPR036397">
    <property type="entry name" value="RNaseH_sf"/>
</dbReference>
<dbReference type="OrthoDB" id="5899595at2759"/>
<feature type="domain" description="Integrase catalytic" evidence="1">
    <location>
        <begin position="131"/>
        <end position="203"/>
    </location>
</feature>
<reference evidence="4" key="1">
    <citation type="submission" date="2017-02" db="UniProtKB">
        <authorList>
            <consortium name="WormBaseParasite"/>
        </authorList>
    </citation>
    <scope>IDENTIFICATION</scope>
</reference>
<dbReference type="WBParaSite" id="HPLM_0000694201-mRNA-1">
    <property type="protein sequence ID" value="HPLM_0000694201-mRNA-1"/>
    <property type="gene ID" value="HPLM_0000694201"/>
</dbReference>
<evidence type="ECO:0000313" key="4">
    <source>
        <dbReference type="WBParaSite" id="HPLM_0000694201-mRNA-1"/>
    </source>
</evidence>